<proteinExistence type="predicted"/>
<accession>A0A3D9S3Z6</accession>
<organism evidence="2 3">
    <name type="scientific">Lutibacter oceani</name>
    <dbReference type="NCBI Taxonomy" id="1853311"/>
    <lineage>
        <taxon>Bacteria</taxon>
        <taxon>Pseudomonadati</taxon>
        <taxon>Bacteroidota</taxon>
        <taxon>Flavobacteriia</taxon>
        <taxon>Flavobacteriales</taxon>
        <taxon>Flavobacteriaceae</taxon>
        <taxon>Lutibacter</taxon>
    </lineage>
</organism>
<reference evidence="2 3" key="1">
    <citation type="submission" date="2018-08" db="EMBL/GenBank/DDBJ databases">
        <title>Genomic Encyclopedia of Type Strains, Phase III (KMG-III): the genomes of soil and plant-associated and newly described type strains.</title>
        <authorList>
            <person name="Whitman W."/>
        </authorList>
    </citation>
    <scope>NUCLEOTIDE SEQUENCE [LARGE SCALE GENOMIC DNA]</scope>
    <source>
        <strain evidence="2 3">325-5</strain>
    </source>
</reference>
<dbReference type="CDD" id="cd18873">
    <property type="entry name" value="NUDIX_NadM_like"/>
    <property type="match status" value="1"/>
</dbReference>
<dbReference type="InterPro" id="IPR015797">
    <property type="entry name" value="NUDIX_hydrolase-like_dom_sf"/>
</dbReference>
<dbReference type="SUPFAM" id="SSF46785">
    <property type="entry name" value="Winged helix' DNA-binding domain"/>
    <property type="match status" value="1"/>
</dbReference>
<dbReference type="Gene3D" id="3.90.79.10">
    <property type="entry name" value="Nucleoside Triphosphate Pyrophosphohydrolase"/>
    <property type="match status" value="1"/>
</dbReference>
<dbReference type="SUPFAM" id="SSF55811">
    <property type="entry name" value="Nudix"/>
    <property type="match status" value="1"/>
</dbReference>
<name>A0A3D9S3Z6_9FLAO</name>
<feature type="domain" description="NrtR DNA-binding winged helix" evidence="1">
    <location>
        <begin position="175"/>
        <end position="235"/>
    </location>
</feature>
<evidence type="ECO:0000259" key="1">
    <source>
        <dbReference type="Pfam" id="PF21906"/>
    </source>
</evidence>
<dbReference type="InterPro" id="IPR036390">
    <property type="entry name" value="WH_DNA-bd_sf"/>
</dbReference>
<protein>
    <recommendedName>
        <fullName evidence="1">NrtR DNA-binding winged helix domain-containing protein</fullName>
    </recommendedName>
</protein>
<dbReference type="AlphaFoldDB" id="A0A3D9S3Z6"/>
<dbReference type="InterPro" id="IPR054105">
    <property type="entry name" value="WHD_NrtR"/>
</dbReference>
<dbReference type="Pfam" id="PF21906">
    <property type="entry name" value="WHD_NrtR"/>
    <property type="match status" value="1"/>
</dbReference>
<dbReference type="InterPro" id="IPR036388">
    <property type="entry name" value="WH-like_DNA-bd_sf"/>
</dbReference>
<dbReference type="Proteomes" id="UP000256429">
    <property type="component" value="Unassembled WGS sequence"/>
</dbReference>
<sequence length="252" mass="29449">MRDLEDFNDTNLQPGLSVDCVLFGFDNNELKILLLKLKSIEKWALPGGFVNVDKDVNAEAHAVLKNRIGLENVFLKQFYLFGNLERNLNTHTPELIKNGIISTKRIAFFKQRFITVGYYALVEYSKVKETTVDFISEACEWHSIHNLPKMIIDHKEIILKAHQTLKKELNTEPIGLNLLPKQFTMPELQALYETVLEKKLDRRNFSRKMLNYNILKDTNKRRMGVKHKAPILYEFDMENYNQAIKNGFNSIW</sequence>
<evidence type="ECO:0000313" key="3">
    <source>
        <dbReference type="Proteomes" id="UP000256429"/>
    </source>
</evidence>
<comment type="caution">
    <text evidence="2">The sequence shown here is derived from an EMBL/GenBank/DDBJ whole genome shotgun (WGS) entry which is preliminary data.</text>
</comment>
<keyword evidence="3" id="KW-1185">Reference proteome</keyword>
<dbReference type="OrthoDB" id="9786141at2"/>
<gene>
    <name evidence="2" type="ORF">BX611_0601</name>
</gene>
<evidence type="ECO:0000313" key="2">
    <source>
        <dbReference type="EMBL" id="REE83312.1"/>
    </source>
</evidence>
<dbReference type="RefSeq" id="WP_115877984.1">
    <property type="nucleotide sequence ID" value="NZ_QTTQ01000009.1"/>
</dbReference>
<dbReference type="EMBL" id="QTTQ01000009">
    <property type="protein sequence ID" value="REE83312.1"/>
    <property type="molecule type" value="Genomic_DNA"/>
</dbReference>
<dbReference type="Gene3D" id="1.10.10.10">
    <property type="entry name" value="Winged helix-like DNA-binding domain superfamily/Winged helix DNA-binding domain"/>
    <property type="match status" value="1"/>
</dbReference>